<feature type="compositionally biased region" description="Low complexity" evidence="1">
    <location>
        <begin position="328"/>
        <end position="348"/>
    </location>
</feature>
<reference evidence="2 3" key="1">
    <citation type="submission" date="2024-02" db="EMBL/GenBank/DDBJ databases">
        <title>A draft genome for the cacao thread blight pathogen Marasmius crinis-equi.</title>
        <authorList>
            <person name="Cohen S.P."/>
            <person name="Baruah I.K."/>
            <person name="Amoako-Attah I."/>
            <person name="Bukari Y."/>
            <person name="Meinhardt L.W."/>
            <person name="Bailey B.A."/>
        </authorList>
    </citation>
    <scope>NUCLEOTIDE SEQUENCE [LARGE SCALE GENOMIC DNA]</scope>
    <source>
        <strain evidence="2 3">GH-76</strain>
    </source>
</reference>
<keyword evidence="3" id="KW-1185">Reference proteome</keyword>
<feature type="region of interest" description="Disordered" evidence="1">
    <location>
        <begin position="325"/>
        <end position="370"/>
    </location>
</feature>
<dbReference type="EMBL" id="JBAHYK010000621">
    <property type="protein sequence ID" value="KAL0572514.1"/>
    <property type="molecule type" value="Genomic_DNA"/>
</dbReference>
<accession>A0ABR3FBA1</accession>
<evidence type="ECO:0000256" key="1">
    <source>
        <dbReference type="SAM" id="MobiDB-lite"/>
    </source>
</evidence>
<proteinExistence type="predicted"/>
<comment type="caution">
    <text evidence="2">The sequence shown here is derived from an EMBL/GenBank/DDBJ whole genome shotgun (WGS) entry which is preliminary data.</text>
</comment>
<dbReference type="Proteomes" id="UP001465976">
    <property type="component" value="Unassembled WGS sequence"/>
</dbReference>
<sequence>MSTSTTSSNISTPSKPIRFYEGRVATTSEDDKVLLTTPNNLYIVPPLMGLRSIRMRKDLHFGEEDPLWFPQPYIPGLGYLSVIPFPTSDPSSPHAAAWKPPAEAHFIPAASTDPSHGLGMLSPALRGPLQKAFAALNQRINDYVLDERGKGKESSGLREDKVTTRYIFDLKFLFARLASLSSYREAAMTYALCQRAYLELTARVDWLTTYRRRVDDPSSVRPLDDAKVVGALTGDDETAMRLFHAGIPFWFSQPLVKKEHTRVDRWIQLDQATVLQRIIDNGINFSLEDASPPHSVIFEGPIADPNRYIKMRDFLRKSSTTNVYMTNSSPMASTSTSSQPTSGPSRTPKVSNRYHPTGAPTSSNAQPGDRNKFVDVQSQLMPPALKNWAKAAQDAGAGFDPNVSDPTGYALPDPNFIAGMQNTVTQAAFVTTWLKLRPVLLYRLQSPTFDLIPTKKWRVVLGLEVYGHESNTVAAKKRKEQQEMLQKCLDSGGMGGSIDLENLSVTPVVWQGTPLVPFSLPAASIVREILWESFEINFRYELVALDRVCYRTDASAAQRESEVLGLITHLESSLVPDGIKKANIGFASRELHSASGRRHALNGLLEVMKGWAGGPGQLPRPLDDTAVSARLDIVQTQEVGLPELEALEYALVHHYVSVFRVTFRRAPLLPHSL</sequence>
<gene>
    <name evidence="2" type="ORF">V5O48_009456</name>
</gene>
<evidence type="ECO:0000313" key="3">
    <source>
        <dbReference type="Proteomes" id="UP001465976"/>
    </source>
</evidence>
<organism evidence="2 3">
    <name type="scientific">Marasmius crinis-equi</name>
    <dbReference type="NCBI Taxonomy" id="585013"/>
    <lineage>
        <taxon>Eukaryota</taxon>
        <taxon>Fungi</taxon>
        <taxon>Dikarya</taxon>
        <taxon>Basidiomycota</taxon>
        <taxon>Agaricomycotina</taxon>
        <taxon>Agaricomycetes</taxon>
        <taxon>Agaricomycetidae</taxon>
        <taxon>Agaricales</taxon>
        <taxon>Marasmiineae</taxon>
        <taxon>Marasmiaceae</taxon>
        <taxon>Marasmius</taxon>
    </lineage>
</organism>
<name>A0ABR3FBA1_9AGAR</name>
<protein>
    <submittedName>
        <fullName evidence="2">Uncharacterized protein</fullName>
    </submittedName>
</protein>
<evidence type="ECO:0000313" key="2">
    <source>
        <dbReference type="EMBL" id="KAL0572514.1"/>
    </source>
</evidence>